<dbReference type="Pfam" id="PF04909">
    <property type="entry name" value="Amidohydro_2"/>
    <property type="match status" value="1"/>
</dbReference>
<dbReference type="Gene3D" id="3.20.20.140">
    <property type="entry name" value="Metal-dependent hydrolases"/>
    <property type="match status" value="1"/>
</dbReference>
<organism evidence="3 4">
    <name type="scientific">Hydrogenophaga luteola</name>
    <dbReference type="NCBI Taxonomy" id="1591122"/>
    <lineage>
        <taxon>Bacteria</taxon>
        <taxon>Pseudomonadati</taxon>
        <taxon>Pseudomonadota</taxon>
        <taxon>Betaproteobacteria</taxon>
        <taxon>Burkholderiales</taxon>
        <taxon>Comamonadaceae</taxon>
        <taxon>Hydrogenophaga</taxon>
    </lineage>
</organism>
<evidence type="ECO:0000313" key="3">
    <source>
        <dbReference type="EMBL" id="MFC3683123.1"/>
    </source>
</evidence>
<dbReference type="SUPFAM" id="SSF51556">
    <property type="entry name" value="Metallo-dependent hydrolases"/>
    <property type="match status" value="1"/>
</dbReference>
<gene>
    <name evidence="3" type="ORF">ACFOPI_05925</name>
</gene>
<protein>
    <submittedName>
        <fullName evidence="3">Amidohydrolase family protein</fullName>
    </submittedName>
</protein>
<sequence length="294" mass="33163">MKIDTHQHFWHYNPPEFPWISEAMPVLRRDCLPPDNCAALRAAGVDAVVAVQARTRPDETDFLLQQAERHPEVLGVVGWADLAAADLEARLQAWCAHPAFKGLRHILQDEADAMAWVEAPAHRLGLQTLQRHQRVYDVLVFEHQMPAAVALCARHDAHWLVLDHVGKPALRDWRDDTASPAWRQGLRELAAMPHVMCKLSGLVTETDWPHRPDLTRQDAHHILVCFDLALEAFGPQRLMFGSDWPVCQLAAPYDRVHELAEQWASSRLSAAEQEAFWSGNAMRCYGLTPPATTA</sequence>
<comment type="caution">
    <text evidence="3">The sequence shown here is derived from an EMBL/GenBank/DDBJ whole genome shotgun (WGS) entry which is preliminary data.</text>
</comment>
<dbReference type="RefSeq" id="WP_382172066.1">
    <property type="nucleotide sequence ID" value="NZ_JBHRXX010000002.1"/>
</dbReference>
<dbReference type="EMBL" id="JBHRXX010000002">
    <property type="protein sequence ID" value="MFC3683123.1"/>
    <property type="molecule type" value="Genomic_DNA"/>
</dbReference>
<evidence type="ECO:0000259" key="2">
    <source>
        <dbReference type="Pfam" id="PF04909"/>
    </source>
</evidence>
<comment type="similarity">
    <text evidence="1">Belongs to the metallo-dependent hydrolases superfamily.</text>
</comment>
<feature type="domain" description="Amidohydrolase-related" evidence="2">
    <location>
        <begin position="3"/>
        <end position="287"/>
    </location>
</feature>
<dbReference type="InterPro" id="IPR006680">
    <property type="entry name" value="Amidohydro-rel"/>
</dbReference>
<name>A0ABV7W1G9_9BURK</name>
<dbReference type="PANTHER" id="PTHR43569:SF2">
    <property type="entry name" value="AMIDOHYDROLASE-RELATED DOMAIN-CONTAINING PROTEIN"/>
    <property type="match status" value="1"/>
</dbReference>
<proteinExistence type="inferred from homology"/>
<keyword evidence="4" id="KW-1185">Reference proteome</keyword>
<accession>A0ABV7W1G9</accession>
<dbReference type="Proteomes" id="UP001595729">
    <property type="component" value="Unassembled WGS sequence"/>
</dbReference>
<reference evidence="4" key="1">
    <citation type="journal article" date="2019" name="Int. J. Syst. Evol. Microbiol.">
        <title>The Global Catalogue of Microorganisms (GCM) 10K type strain sequencing project: providing services to taxonomists for standard genome sequencing and annotation.</title>
        <authorList>
            <consortium name="The Broad Institute Genomics Platform"/>
            <consortium name="The Broad Institute Genome Sequencing Center for Infectious Disease"/>
            <person name="Wu L."/>
            <person name="Ma J."/>
        </authorList>
    </citation>
    <scope>NUCLEOTIDE SEQUENCE [LARGE SCALE GENOMIC DNA]</scope>
    <source>
        <strain evidence="4">KCTC 42501</strain>
    </source>
</reference>
<dbReference type="InterPro" id="IPR032466">
    <property type="entry name" value="Metal_Hydrolase"/>
</dbReference>
<evidence type="ECO:0000313" key="4">
    <source>
        <dbReference type="Proteomes" id="UP001595729"/>
    </source>
</evidence>
<dbReference type="PANTHER" id="PTHR43569">
    <property type="entry name" value="AMIDOHYDROLASE"/>
    <property type="match status" value="1"/>
</dbReference>
<dbReference type="InterPro" id="IPR052350">
    <property type="entry name" value="Metallo-dep_Lactonases"/>
</dbReference>
<evidence type="ECO:0000256" key="1">
    <source>
        <dbReference type="ARBA" id="ARBA00038310"/>
    </source>
</evidence>